<evidence type="ECO:0000259" key="4">
    <source>
        <dbReference type="PROSITE" id="PS01124"/>
    </source>
</evidence>
<accession>A0A5C4T1Z9</accession>
<evidence type="ECO:0000313" key="6">
    <source>
        <dbReference type="Proteomes" id="UP000307943"/>
    </source>
</evidence>
<dbReference type="InterPro" id="IPR018060">
    <property type="entry name" value="HTH_AraC"/>
</dbReference>
<sequence length="308" mass="35121">MNFHAPDEHGGSLFFPEQFELKVELGTIRLHVFLDSGFFNTNSDVPVLNHNHASYEVQFVHKGTVVLCTEYGDHAIRAGSFCVIPPGLYHSQKRTEPGEDVHKSCFTFRYDVLSLPKPDYPAGETNELLYALANVPFFIADGNRETDALLDMAKQEFHCRPIGYFAKLQSLFAQLILVVIRSSPRIQSAPRRGLSLQPTADSRLGIIECFFSEHFSRPLRENDLARRLYVSQRQLNRILHDLYGMSFRHKLLSTRMKVAMDLLKNTELSVKDIATNVGYPFAENFHAHFKKHTTMTPSSFRNSSRSNP</sequence>
<organism evidence="5 6">
    <name type="scientific">Paenibacillus hemerocallicola</name>
    <dbReference type="NCBI Taxonomy" id="1172614"/>
    <lineage>
        <taxon>Bacteria</taxon>
        <taxon>Bacillati</taxon>
        <taxon>Bacillota</taxon>
        <taxon>Bacilli</taxon>
        <taxon>Bacillales</taxon>
        <taxon>Paenibacillaceae</taxon>
        <taxon>Paenibacillus</taxon>
    </lineage>
</organism>
<dbReference type="InterPro" id="IPR014710">
    <property type="entry name" value="RmlC-like_jellyroll"/>
</dbReference>
<dbReference type="GO" id="GO:0043565">
    <property type="term" value="F:sequence-specific DNA binding"/>
    <property type="evidence" value="ECO:0007669"/>
    <property type="project" value="InterPro"/>
</dbReference>
<dbReference type="GO" id="GO:0003700">
    <property type="term" value="F:DNA-binding transcription factor activity"/>
    <property type="evidence" value="ECO:0007669"/>
    <property type="project" value="InterPro"/>
</dbReference>
<dbReference type="InterPro" id="IPR009057">
    <property type="entry name" value="Homeodomain-like_sf"/>
</dbReference>
<keyword evidence="1" id="KW-0805">Transcription regulation</keyword>
<keyword evidence="2" id="KW-0238">DNA-binding</keyword>
<dbReference type="OrthoDB" id="2562023at2"/>
<name>A0A5C4T1Z9_9BACL</name>
<dbReference type="SUPFAM" id="SSF51215">
    <property type="entry name" value="Regulatory protein AraC"/>
    <property type="match status" value="1"/>
</dbReference>
<proteinExistence type="predicted"/>
<dbReference type="Pfam" id="PF12833">
    <property type="entry name" value="HTH_18"/>
    <property type="match status" value="1"/>
</dbReference>
<dbReference type="Gene3D" id="2.60.120.10">
    <property type="entry name" value="Jelly Rolls"/>
    <property type="match status" value="1"/>
</dbReference>
<dbReference type="RefSeq" id="WP_139605398.1">
    <property type="nucleotide sequence ID" value="NZ_VDCQ01000048.1"/>
</dbReference>
<feature type="domain" description="HTH araC/xylS-type" evidence="4">
    <location>
        <begin position="205"/>
        <end position="303"/>
    </location>
</feature>
<dbReference type="PANTHER" id="PTHR43280:SF2">
    <property type="entry name" value="HTH-TYPE TRANSCRIPTIONAL REGULATOR EXSA"/>
    <property type="match status" value="1"/>
</dbReference>
<dbReference type="SUPFAM" id="SSF46689">
    <property type="entry name" value="Homeodomain-like"/>
    <property type="match status" value="1"/>
</dbReference>
<gene>
    <name evidence="5" type="ORF">FE784_27165</name>
</gene>
<dbReference type="PROSITE" id="PS01124">
    <property type="entry name" value="HTH_ARAC_FAMILY_2"/>
    <property type="match status" value="1"/>
</dbReference>
<dbReference type="InterPro" id="IPR037923">
    <property type="entry name" value="HTH-like"/>
</dbReference>
<keyword evidence="6" id="KW-1185">Reference proteome</keyword>
<protein>
    <submittedName>
        <fullName evidence="5">Helix-turn-helix domain-containing protein</fullName>
    </submittedName>
</protein>
<dbReference type="InterPro" id="IPR003313">
    <property type="entry name" value="AraC-bd"/>
</dbReference>
<evidence type="ECO:0000256" key="3">
    <source>
        <dbReference type="ARBA" id="ARBA00023163"/>
    </source>
</evidence>
<dbReference type="EMBL" id="VDCQ01000048">
    <property type="protein sequence ID" value="TNJ63092.1"/>
    <property type="molecule type" value="Genomic_DNA"/>
</dbReference>
<reference evidence="5 6" key="1">
    <citation type="submission" date="2019-05" db="EMBL/GenBank/DDBJ databases">
        <title>We sequenced the genome of Paenibacillus hemerocallicola KCTC 33185 for further insight into its adaptation and study the phylogeny of Paenibacillus.</title>
        <authorList>
            <person name="Narsing Rao M.P."/>
        </authorList>
    </citation>
    <scope>NUCLEOTIDE SEQUENCE [LARGE SCALE GENOMIC DNA]</scope>
    <source>
        <strain evidence="5 6">KCTC 33185</strain>
    </source>
</reference>
<evidence type="ECO:0000256" key="2">
    <source>
        <dbReference type="ARBA" id="ARBA00023125"/>
    </source>
</evidence>
<dbReference type="Pfam" id="PF02311">
    <property type="entry name" value="AraC_binding"/>
    <property type="match status" value="1"/>
</dbReference>
<dbReference type="AlphaFoldDB" id="A0A5C4T1Z9"/>
<evidence type="ECO:0000256" key="1">
    <source>
        <dbReference type="ARBA" id="ARBA00023015"/>
    </source>
</evidence>
<comment type="caution">
    <text evidence="5">The sequence shown here is derived from an EMBL/GenBank/DDBJ whole genome shotgun (WGS) entry which is preliminary data.</text>
</comment>
<evidence type="ECO:0000313" key="5">
    <source>
        <dbReference type="EMBL" id="TNJ63092.1"/>
    </source>
</evidence>
<keyword evidence="3" id="KW-0804">Transcription</keyword>
<dbReference type="PANTHER" id="PTHR43280">
    <property type="entry name" value="ARAC-FAMILY TRANSCRIPTIONAL REGULATOR"/>
    <property type="match status" value="1"/>
</dbReference>
<dbReference type="SMART" id="SM00342">
    <property type="entry name" value="HTH_ARAC"/>
    <property type="match status" value="1"/>
</dbReference>
<dbReference type="Proteomes" id="UP000307943">
    <property type="component" value="Unassembled WGS sequence"/>
</dbReference>
<dbReference type="Gene3D" id="1.10.10.60">
    <property type="entry name" value="Homeodomain-like"/>
    <property type="match status" value="1"/>
</dbReference>